<proteinExistence type="predicted"/>
<keyword evidence="2" id="KW-1185">Reference proteome</keyword>
<feature type="non-terminal residue" evidence="1">
    <location>
        <position position="1"/>
    </location>
</feature>
<feature type="non-terminal residue" evidence="1">
    <location>
        <position position="249"/>
    </location>
</feature>
<sequence>LSDLSSTKFKWIKTKLACHLLELLNYKKQTPREYQTIIEYLQSKTISDDIQQDSTKKSNFIHRCKKFEVDKNSFLYVQPVVKDGLMLEKCQVVSKYDKEMHALILECFHDHANHREYHITFSAISEKHIGITQKEVKVYVNHCTACTVTTFIKEKTDMRNVVSTAPWQHVQIDLIDFRDFAEVNDNFLWLLTCICVFSKFLVAVPMKNKKANMVAMHLLKDVFKILGPHTILQSDNGKEFVARIITEIC</sequence>
<protein>
    <submittedName>
        <fullName evidence="1">14650_t:CDS:1</fullName>
    </submittedName>
</protein>
<comment type="caution">
    <text evidence="1">The sequence shown here is derived from an EMBL/GenBank/DDBJ whole genome shotgun (WGS) entry which is preliminary data.</text>
</comment>
<dbReference type="Proteomes" id="UP000789366">
    <property type="component" value="Unassembled WGS sequence"/>
</dbReference>
<dbReference type="EMBL" id="CAJVPW010044656">
    <property type="protein sequence ID" value="CAG8754423.1"/>
    <property type="molecule type" value="Genomic_DNA"/>
</dbReference>
<organism evidence="1 2">
    <name type="scientific">Cetraspora pellucida</name>
    <dbReference type="NCBI Taxonomy" id="1433469"/>
    <lineage>
        <taxon>Eukaryota</taxon>
        <taxon>Fungi</taxon>
        <taxon>Fungi incertae sedis</taxon>
        <taxon>Mucoromycota</taxon>
        <taxon>Glomeromycotina</taxon>
        <taxon>Glomeromycetes</taxon>
        <taxon>Diversisporales</taxon>
        <taxon>Gigasporaceae</taxon>
        <taxon>Cetraspora</taxon>
    </lineage>
</organism>
<accession>A0ACA9QMH0</accession>
<name>A0ACA9QMH0_9GLOM</name>
<evidence type="ECO:0000313" key="2">
    <source>
        <dbReference type="Proteomes" id="UP000789366"/>
    </source>
</evidence>
<evidence type="ECO:0000313" key="1">
    <source>
        <dbReference type="EMBL" id="CAG8754423.1"/>
    </source>
</evidence>
<reference evidence="1" key="1">
    <citation type="submission" date="2021-06" db="EMBL/GenBank/DDBJ databases">
        <authorList>
            <person name="Kallberg Y."/>
            <person name="Tangrot J."/>
            <person name="Rosling A."/>
        </authorList>
    </citation>
    <scope>NUCLEOTIDE SEQUENCE</scope>
    <source>
        <strain evidence="1">28 12/20/2015</strain>
    </source>
</reference>
<gene>
    <name evidence="1" type="ORF">SPELUC_LOCUS14705</name>
</gene>